<keyword evidence="3" id="KW-1185">Reference proteome</keyword>
<evidence type="ECO:0000256" key="1">
    <source>
        <dbReference type="SAM" id="MobiDB-lite"/>
    </source>
</evidence>
<reference evidence="2 3" key="1">
    <citation type="journal article" date="2023" name="Sci. Data">
        <title>Genome assembly of the Korean intertidal mud-creeper Batillaria attramentaria.</title>
        <authorList>
            <person name="Patra A.K."/>
            <person name="Ho P.T."/>
            <person name="Jun S."/>
            <person name="Lee S.J."/>
            <person name="Kim Y."/>
            <person name="Won Y.J."/>
        </authorList>
    </citation>
    <scope>NUCLEOTIDE SEQUENCE [LARGE SCALE GENOMIC DNA]</scope>
    <source>
        <strain evidence="2">Wonlab-2016</strain>
    </source>
</reference>
<name>A0ABD0L3V0_9CAEN</name>
<accession>A0ABD0L3V0</accession>
<dbReference type="AlphaFoldDB" id="A0ABD0L3V0"/>
<evidence type="ECO:0000313" key="2">
    <source>
        <dbReference type="EMBL" id="KAK7494201.1"/>
    </source>
</evidence>
<gene>
    <name evidence="2" type="ORF">BaRGS_00014483</name>
</gene>
<sequence length="80" mass="8374">MAEGIDIIQRVITAPLLQQQPAGRGQEDQSGGRGGPHNDAANGHDTQHHVLLAPPDTQTPIPNGPGFTCERPCLEAASLC</sequence>
<dbReference type="EMBL" id="JACVVK020000085">
    <property type="protein sequence ID" value="KAK7494201.1"/>
    <property type="molecule type" value="Genomic_DNA"/>
</dbReference>
<comment type="caution">
    <text evidence="2">The sequence shown here is derived from an EMBL/GenBank/DDBJ whole genome shotgun (WGS) entry which is preliminary data.</text>
</comment>
<protein>
    <submittedName>
        <fullName evidence="2">Uncharacterized protein</fullName>
    </submittedName>
</protein>
<dbReference type="Proteomes" id="UP001519460">
    <property type="component" value="Unassembled WGS sequence"/>
</dbReference>
<proteinExistence type="predicted"/>
<feature type="region of interest" description="Disordered" evidence="1">
    <location>
        <begin position="15"/>
        <end position="64"/>
    </location>
</feature>
<organism evidence="2 3">
    <name type="scientific">Batillaria attramentaria</name>
    <dbReference type="NCBI Taxonomy" id="370345"/>
    <lineage>
        <taxon>Eukaryota</taxon>
        <taxon>Metazoa</taxon>
        <taxon>Spiralia</taxon>
        <taxon>Lophotrochozoa</taxon>
        <taxon>Mollusca</taxon>
        <taxon>Gastropoda</taxon>
        <taxon>Caenogastropoda</taxon>
        <taxon>Sorbeoconcha</taxon>
        <taxon>Cerithioidea</taxon>
        <taxon>Batillariidae</taxon>
        <taxon>Batillaria</taxon>
    </lineage>
</organism>
<evidence type="ECO:0000313" key="3">
    <source>
        <dbReference type="Proteomes" id="UP001519460"/>
    </source>
</evidence>